<dbReference type="EMBL" id="FNEV01000002">
    <property type="protein sequence ID" value="SDJ14840.1"/>
    <property type="molecule type" value="Genomic_DNA"/>
</dbReference>
<evidence type="ECO:0000256" key="1">
    <source>
        <dbReference type="SAM" id="Phobius"/>
    </source>
</evidence>
<protein>
    <submittedName>
        <fullName evidence="2">Uncharacterized protein</fullName>
    </submittedName>
</protein>
<dbReference type="Proteomes" id="UP000199225">
    <property type="component" value="Unassembled WGS sequence"/>
</dbReference>
<organism evidence="2 3">
    <name type="scientific">Salimicrobium halophilum</name>
    <dbReference type="NCBI Taxonomy" id="86666"/>
    <lineage>
        <taxon>Bacteria</taxon>
        <taxon>Bacillati</taxon>
        <taxon>Bacillota</taxon>
        <taxon>Bacilli</taxon>
        <taxon>Bacillales</taxon>
        <taxon>Bacillaceae</taxon>
        <taxon>Salimicrobium</taxon>
    </lineage>
</organism>
<keyword evidence="3" id="KW-1185">Reference proteome</keyword>
<feature type="transmembrane region" description="Helical" evidence="1">
    <location>
        <begin position="38"/>
        <end position="59"/>
    </location>
</feature>
<evidence type="ECO:0000313" key="2">
    <source>
        <dbReference type="EMBL" id="SDJ14840.1"/>
    </source>
</evidence>
<dbReference type="STRING" id="86666.SAMN04490247_0960"/>
<feature type="transmembrane region" description="Helical" evidence="1">
    <location>
        <begin position="12"/>
        <end position="32"/>
    </location>
</feature>
<reference evidence="3" key="1">
    <citation type="submission" date="2016-10" db="EMBL/GenBank/DDBJ databases">
        <authorList>
            <person name="Varghese N."/>
            <person name="Submissions S."/>
        </authorList>
    </citation>
    <scope>NUCLEOTIDE SEQUENCE [LARGE SCALE GENOMIC DNA]</scope>
    <source>
        <strain evidence="3">DSM 4771</strain>
    </source>
</reference>
<accession>A0A1G8REQ8</accession>
<keyword evidence="1" id="KW-1133">Transmembrane helix</keyword>
<dbReference type="AlphaFoldDB" id="A0A1G8REQ8"/>
<evidence type="ECO:0000313" key="3">
    <source>
        <dbReference type="Proteomes" id="UP000199225"/>
    </source>
</evidence>
<keyword evidence="1" id="KW-0812">Transmembrane</keyword>
<keyword evidence="1" id="KW-0472">Membrane</keyword>
<gene>
    <name evidence="2" type="ORF">SAMN04490247_0960</name>
</gene>
<proteinExistence type="predicted"/>
<name>A0A1G8REQ8_9BACI</name>
<sequence>MRLVIVGGVTGVLTYIITEIIFHFFDFTYNVFMNDFNLLSVVIDFGSYIGIFLLIFYTLKKVFIKE</sequence>